<dbReference type="STRING" id="1265313.HRUBRA_02392"/>
<dbReference type="InterPro" id="IPR029058">
    <property type="entry name" value="AB_hydrolase_fold"/>
</dbReference>
<gene>
    <name evidence="1" type="ORF">HRUBRA_02392</name>
</gene>
<dbReference type="EMBL" id="AUVB01000075">
    <property type="protein sequence ID" value="KGE03019.1"/>
    <property type="molecule type" value="Genomic_DNA"/>
</dbReference>
<dbReference type="OrthoDB" id="7331139at2"/>
<proteinExistence type="predicted"/>
<dbReference type="HOGENOM" id="CLU_882149_0_0_6"/>
<evidence type="ECO:0008006" key="3">
    <source>
        <dbReference type="Google" id="ProtNLM"/>
    </source>
</evidence>
<reference evidence="1 2" key="1">
    <citation type="journal article" date="2014" name="Genome Announc.">
        <title>Genome Sequence of Gammaproteobacterial Pseudohaliea rubra Type Strain DSM 19751, Isolated from Coastal Seawater of the Mediterranean Sea.</title>
        <authorList>
            <person name="Spring S."/>
            <person name="Fiebig A."/>
            <person name="Riedel T."/>
            <person name="Goker M."/>
            <person name="Klenk H.P."/>
        </authorList>
    </citation>
    <scope>NUCLEOTIDE SEQUENCE [LARGE SCALE GENOMIC DNA]</scope>
    <source>
        <strain evidence="1 2">DSM 19751</strain>
    </source>
</reference>
<dbReference type="Gene3D" id="3.40.50.1820">
    <property type="entry name" value="alpha/beta hydrolase"/>
    <property type="match status" value="1"/>
</dbReference>
<sequence length="315" mass="34046">MRTFGHLLRTAALTLVLLLLGAGAFLGYLLAVAAPEPDYRDRQGKLASAEELAGYRFEDSRIEELRLTSSSGVRFEIALRIPDEPLPGRPLVLLLAGNETGRKAATLIRNPGGVAIAALSYPFAEIPYRRWLPLLAALPDIQRGILDTPAAVLLALDYLLARPDLAPEQVELAGVSFGAYLVAVPATLDPRVDRLWLIHGSGRPGEVIEYGLQGRLPTPWLRSGIGGLLARIAGAEHLSPERWVRRYGARQLVVINADADESIPARAIAALHEAVPGGTEILWTPGDHVHPKRPEIMDLLSAMIRERVYAAAGGS</sequence>
<dbReference type="AlphaFoldDB" id="A0A095WWJ9"/>
<name>A0A095WWJ9_9GAMM</name>
<dbReference type="Proteomes" id="UP000029640">
    <property type="component" value="Unassembled WGS sequence"/>
</dbReference>
<evidence type="ECO:0000313" key="1">
    <source>
        <dbReference type="EMBL" id="KGE03019.1"/>
    </source>
</evidence>
<organism evidence="1 2">
    <name type="scientific">Pseudohaliea rubra DSM 19751</name>
    <dbReference type="NCBI Taxonomy" id="1265313"/>
    <lineage>
        <taxon>Bacteria</taxon>
        <taxon>Pseudomonadati</taxon>
        <taxon>Pseudomonadota</taxon>
        <taxon>Gammaproteobacteria</taxon>
        <taxon>Cellvibrionales</taxon>
        <taxon>Halieaceae</taxon>
        <taxon>Pseudohaliea</taxon>
    </lineage>
</organism>
<protein>
    <recommendedName>
        <fullName evidence="3">Peptidase S9 prolyl oligopeptidase catalytic domain-containing protein</fullName>
    </recommendedName>
</protein>
<comment type="caution">
    <text evidence="1">The sequence shown here is derived from an EMBL/GenBank/DDBJ whole genome shotgun (WGS) entry which is preliminary data.</text>
</comment>
<accession>A0A095WWJ9</accession>
<keyword evidence="2" id="KW-1185">Reference proteome</keyword>
<evidence type="ECO:0000313" key="2">
    <source>
        <dbReference type="Proteomes" id="UP000029640"/>
    </source>
</evidence>
<dbReference type="RefSeq" id="WP_035517899.1">
    <property type="nucleotide sequence ID" value="NZ_KN234792.1"/>
</dbReference>
<dbReference type="SUPFAM" id="SSF53474">
    <property type="entry name" value="alpha/beta-Hydrolases"/>
    <property type="match status" value="1"/>
</dbReference>